<dbReference type="InterPro" id="IPR036116">
    <property type="entry name" value="FN3_sf"/>
</dbReference>
<dbReference type="InterPro" id="IPR013783">
    <property type="entry name" value="Ig-like_fold"/>
</dbReference>
<dbReference type="Gene3D" id="1.50.10.100">
    <property type="entry name" value="Chondroitin AC/alginate lyase"/>
    <property type="match status" value="1"/>
</dbReference>
<organism evidence="5 6">
    <name type="scientific">Paraburkholderia tuberum</name>
    <dbReference type="NCBI Taxonomy" id="157910"/>
    <lineage>
        <taxon>Bacteria</taxon>
        <taxon>Pseudomonadati</taxon>
        <taxon>Pseudomonadota</taxon>
        <taxon>Betaproteobacteria</taxon>
        <taxon>Burkholderiales</taxon>
        <taxon>Burkholderiaceae</taxon>
        <taxon>Paraburkholderia</taxon>
    </lineage>
</organism>
<keyword evidence="6" id="KW-1185">Reference proteome</keyword>
<dbReference type="Gene3D" id="2.60.120.200">
    <property type="match status" value="1"/>
</dbReference>
<dbReference type="Proteomes" id="UP000199365">
    <property type="component" value="Unassembled WGS sequence"/>
</dbReference>
<dbReference type="GO" id="GO:0016829">
    <property type="term" value="F:lyase activity"/>
    <property type="evidence" value="ECO:0007669"/>
    <property type="project" value="UniProtKB-KW"/>
</dbReference>
<dbReference type="InterPro" id="IPR008929">
    <property type="entry name" value="Chondroitin_lyas"/>
</dbReference>
<keyword evidence="3 5" id="KW-0456">Lyase</keyword>
<dbReference type="SUPFAM" id="SSF49265">
    <property type="entry name" value="Fibronectin type III"/>
    <property type="match status" value="1"/>
</dbReference>
<feature type="domain" description="LamG-like jellyroll fold" evidence="4">
    <location>
        <begin position="626"/>
        <end position="763"/>
    </location>
</feature>
<dbReference type="SMART" id="SM00560">
    <property type="entry name" value="LamGL"/>
    <property type="match status" value="1"/>
</dbReference>
<name>A0A1H1JT68_9BURK</name>
<protein>
    <submittedName>
        <fullName evidence="5">Alginate lyase</fullName>
    </submittedName>
</protein>
<sequence length="771" mass="81700">MKKPNQDATQTITEYAAAEIGRGDEGGALFDVLSSLKSNMSRRNFLQGLGALALTGCGAGSGSDSGTGAASAARSQQAVANAQAIVNAQSGSSSFVHPGLLHTQDDLNRMAQKVATKASPWIDTWNLMLTSPYASTSWKPSPQAVIYNAMPGYSDNCGYLYNDIAAAYANALRWKITGDTTAANTAVAIMNAWASKLTQIAWSNGNYGGFLRAGLQGYTFANAAELMRDYPGWAPADFSAFQNMMLNVFYPMQVASGAQLVEGIADGTGWALAVYSNWDLMTAAMVLAVGVLCDNQTIFDQAISYFKQGLGNGAIENLVVHLHPGYLGQTQEAGRDQGHDTLSIALLGSICEMAWNQGTDLYGYDNNRALAASEYVAKGNLIQSGTTYYSVPFTPYYCPTTGAYDNVFSTSAQGNLRPQWALIYNHYVNRKGIAAPYCQKFATSHSPEGGLGTGGNSDQLGYGTLTFQRDPIAQGTPPSGLIAPTIAGQIVLSWWGTAYATSYNVYRSTTSGGPYTLAASGISDLLTYTDANLPAGAYYYVVTAITPSGETTQSNEAMGVSGTRMYTNLTFDEGSGTTASDATGNGNNGTLLGGATWAAGKHNTAVQLNGSGAYVTLPAGFISDINDFTIAAWVYWNGSSNWQRIFDFGNNTTRYMFLTPRSNLGTVRFAITESGTGNAEQRINGTAALPMSQWVHVAVTLSGATGTLYVNGAVVGTNASMFLSPFQLRGTTNNWLGRSQSNDPYFSGLIDDFRVYNGAMSASDIVTLASS</sequence>
<reference evidence="6" key="1">
    <citation type="submission" date="2016-10" db="EMBL/GenBank/DDBJ databases">
        <authorList>
            <person name="Varghese N."/>
            <person name="Submissions S."/>
        </authorList>
    </citation>
    <scope>NUCLEOTIDE SEQUENCE [LARGE SCALE GENOMIC DNA]</scope>
    <source>
        <strain evidence="6">DUS833</strain>
    </source>
</reference>
<dbReference type="InterPro" id="IPR003961">
    <property type="entry name" value="FN3_dom"/>
</dbReference>
<evidence type="ECO:0000259" key="4">
    <source>
        <dbReference type="SMART" id="SM00560"/>
    </source>
</evidence>
<evidence type="ECO:0000256" key="2">
    <source>
        <dbReference type="ARBA" id="ARBA00023157"/>
    </source>
</evidence>
<dbReference type="Pfam" id="PF13385">
    <property type="entry name" value="Laminin_G_3"/>
    <property type="match status" value="1"/>
</dbReference>
<dbReference type="PROSITE" id="PS51318">
    <property type="entry name" value="TAT"/>
    <property type="match status" value="1"/>
</dbReference>
<gene>
    <name evidence="5" type="ORF">SAMN05445850_5606</name>
</gene>
<evidence type="ECO:0000313" key="6">
    <source>
        <dbReference type="Proteomes" id="UP000199365"/>
    </source>
</evidence>
<dbReference type="InterPro" id="IPR008397">
    <property type="entry name" value="Alginate_lyase_dom"/>
</dbReference>
<dbReference type="SUPFAM" id="SSF49899">
    <property type="entry name" value="Concanavalin A-like lectins/glucanases"/>
    <property type="match status" value="1"/>
</dbReference>
<dbReference type="AlphaFoldDB" id="A0A1H1JT68"/>
<keyword evidence="1" id="KW-0732">Signal</keyword>
<evidence type="ECO:0000256" key="1">
    <source>
        <dbReference type="ARBA" id="ARBA00022729"/>
    </source>
</evidence>
<proteinExistence type="predicted"/>
<dbReference type="CDD" id="cd00063">
    <property type="entry name" value="FN3"/>
    <property type="match status" value="1"/>
</dbReference>
<keyword evidence="2" id="KW-1015">Disulfide bond</keyword>
<dbReference type="STRING" id="157910.SAMN05445850_5606"/>
<evidence type="ECO:0000256" key="3">
    <source>
        <dbReference type="ARBA" id="ARBA00023239"/>
    </source>
</evidence>
<dbReference type="EMBL" id="FNKX01000002">
    <property type="protein sequence ID" value="SDR53070.1"/>
    <property type="molecule type" value="Genomic_DNA"/>
</dbReference>
<dbReference type="Gene3D" id="2.60.40.10">
    <property type="entry name" value="Immunoglobulins"/>
    <property type="match status" value="1"/>
</dbReference>
<accession>A0A1H1JT68</accession>
<dbReference type="RefSeq" id="WP_167368749.1">
    <property type="nucleotide sequence ID" value="NZ_FNKX01000002.1"/>
</dbReference>
<evidence type="ECO:0000313" key="5">
    <source>
        <dbReference type="EMBL" id="SDR53070.1"/>
    </source>
</evidence>
<dbReference type="SUPFAM" id="SSF48230">
    <property type="entry name" value="Chondroitin AC/alginate lyase"/>
    <property type="match status" value="1"/>
</dbReference>
<dbReference type="InterPro" id="IPR006558">
    <property type="entry name" value="LamG-like"/>
</dbReference>
<dbReference type="InterPro" id="IPR013320">
    <property type="entry name" value="ConA-like_dom_sf"/>
</dbReference>
<dbReference type="InterPro" id="IPR006311">
    <property type="entry name" value="TAT_signal"/>
</dbReference>
<dbReference type="Pfam" id="PF05426">
    <property type="entry name" value="Alginate_lyase"/>
    <property type="match status" value="1"/>
</dbReference>
<dbReference type="GO" id="GO:0042597">
    <property type="term" value="C:periplasmic space"/>
    <property type="evidence" value="ECO:0007669"/>
    <property type="project" value="InterPro"/>
</dbReference>